<proteinExistence type="predicted"/>
<reference evidence="1" key="1">
    <citation type="submission" date="2013-07" db="EMBL/GenBank/DDBJ databases">
        <title>The genome of an arbuscular mycorrhizal fungus provides insights into the evolution of the oldest plant symbiosis.</title>
        <authorList>
            <consortium name="DOE Joint Genome Institute"/>
            <person name="Tisserant E."/>
            <person name="Malbreil M."/>
            <person name="Kuo A."/>
            <person name="Kohler A."/>
            <person name="Symeonidi A."/>
            <person name="Balestrini R."/>
            <person name="Charron P."/>
            <person name="Duensing N."/>
            <person name="Frei-dit-Frey N."/>
            <person name="Gianinazzi-Pearson V."/>
            <person name="Gilbert B."/>
            <person name="Handa Y."/>
            <person name="Hijri M."/>
            <person name="Kaul R."/>
            <person name="Kawaguchi M."/>
            <person name="Krajinski F."/>
            <person name="Lammers P."/>
            <person name="Lapierre D."/>
            <person name="Masclaux F.G."/>
            <person name="Murat C."/>
            <person name="Morin E."/>
            <person name="Ndikumana S."/>
            <person name="Pagni M."/>
            <person name="Petitpierre D."/>
            <person name="Requena N."/>
            <person name="Rosikiewicz P."/>
            <person name="Riley R."/>
            <person name="Saito K."/>
            <person name="San Clemente H."/>
            <person name="Shapiro H."/>
            <person name="van Tuinen D."/>
            <person name="Becard G."/>
            <person name="Bonfante P."/>
            <person name="Paszkowski U."/>
            <person name="Shachar-Hill Y."/>
            <person name="Young J.P."/>
            <person name="Sanders I.R."/>
            <person name="Henrissat B."/>
            <person name="Rensing S.A."/>
            <person name="Grigoriev I.V."/>
            <person name="Corradi N."/>
            <person name="Roux C."/>
            <person name="Martin F."/>
        </authorList>
    </citation>
    <scope>NUCLEOTIDE SEQUENCE</scope>
    <source>
        <strain evidence="1">DAOM 197198</strain>
    </source>
</reference>
<dbReference type="EMBL" id="KI279057">
    <property type="protein sequence ID" value="ESA18604.1"/>
    <property type="molecule type" value="Genomic_DNA"/>
</dbReference>
<dbReference type="AlphaFoldDB" id="U9UDW0"/>
<name>U9UDW0_RHIID</name>
<sequence>MKQTKWYNQNINVNGEGSKASVYKTCFARYGIVFQNVSSRISQWEFEKARICKWILRHDGNSKRNDLTRWMGQKMICLDKIKEEEFDENEKEIIDIDSDSADELDELEDDELNNDLY</sequence>
<accession>U9UDW0</accession>
<dbReference type="HOGENOM" id="CLU_2086025_0_0_1"/>
<gene>
    <name evidence="1" type="ORF">GLOINDRAFT_93319</name>
</gene>
<evidence type="ECO:0000313" key="1">
    <source>
        <dbReference type="EMBL" id="ESA18604.1"/>
    </source>
</evidence>
<organism evidence="1">
    <name type="scientific">Rhizophagus irregularis (strain DAOM 181602 / DAOM 197198 / MUCL 43194)</name>
    <name type="common">Arbuscular mycorrhizal fungus</name>
    <name type="synonym">Glomus intraradices</name>
    <dbReference type="NCBI Taxonomy" id="747089"/>
    <lineage>
        <taxon>Eukaryota</taxon>
        <taxon>Fungi</taxon>
        <taxon>Fungi incertae sedis</taxon>
        <taxon>Mucoromycota</taxon>
        <taxon>Glomeromycotina</taxon>
        <taxon>Glomeromycetes</taxon>
        <taxon>Glomerales</taxon>
        <taxon>Glomeraceae</taxon>
        <taxon>Rhizophagus</taxon>
    </lineage>
</organism>
<protein>
    <submittedName>
        <fullName evidence="1">Uncharacterized protein</fullName>
    </submittedName>
</protein>